<name>A0A6C0CRX1_9ZZZZ</name>
<dbReference type="AlphaFoldDB" id="A0A6C0CRX1"/>
<dbReference type="SUPFAM" id="SSF57850">
    <property type="entry name" value="RING/U-box"/>
    <property type="match status" value="1"/>
</dbReference>
<dbReference type="Pfam" id="PF13639">
    <property type="entry name" value="zf-RING_2"/>
    <property type="match status" value="1"/>
</dbReference>
<dbReference type="InterPro" id="IPR013083">
    <property type="entry name" value="Znf_RING/FYVE/PHD"/>
</dbReference>
<protein>
    <recommendedName>
        <fullName evidence="2">RING-type domain-containing protein</fullName>
    </recommendedName>
</protein>
<dbReference type="Gene3D" id="3.30.40.10">
    <property type="entry name" value="Zinc/RING finger domain, C3HC4 (zinc finger)"/>
    <property type="match status" value="1"/>
</dbReference>
<evidence type="ECO:0000259" key="2">
    <source>
        <dbReference type="Pfam" id="PF13639"/>
    </source>
</evidence>
<proteinExistence type="predicted"/>
<accession>A0A6C0CRX1</accession>
<evidence type="ECO:0000256" key="1">
    <source>
        <dbReference type="SAM" id="MobiDB-lite"/>
    </source>
</evidence>
<sequence>MNAEDLRYYITSLGETRRIMSDIVTILTTQEQTISDIVNHPTYQIAPPRRFVPNYYGISPRPRFVSRNISPPRNIRRNYRQSPIARPNRTPPSEPLSSSTTTTNGVSPTIRPSPPSWPSTRLSTENPPAPSASVPIPVRSNLDVINEEDTGPSNSNTPRSAIRNRLFGTSISANLSPNRSYDSDSPSNDAAAQATPIANRIADLLGVALFNEITAAGLSPVTVAPTDRQIRDSTELIQYNTIFDPASASEPQYTRCPISHEEFTINSRVYRIRHCGHYFEPSSLLTWFRTSVRCPVCRYDIRTHLDSNTAHTVEEEDIEDDDDDEEELIEETVQSNANSLEDFISSVRTDQRENPIPRNRQRVYRYQFELSPFITRAAGPNFDPSGNL</sequence>
<organism evidence="3">
    <name type="scientific">viral metagenome</name>
    <dbReference type="NCBI Taxonomy" id="1070528"/>
    <lineage>
        <taxon>unclassified sequences</taxon>
        <taxon>metagenomes</taxon>
        <taxon>organismal metagenomes</taxon>
    </lineage>
</organism>
<evidence type="ECO:0000313" key="3">
    <source>
        <dbReference type="EMBL" id="QHT06235.1"/>
    </source>
</evidence>
<feature type="domain" description="RING-type" evidence="2">
    <location>
        <begin position="255"/>
        <end position="298"/>
    </location>
</feature>
<feature type="region of interest" description="Disordered" evidence="1">
    <location>
        <begin position="62"/>
        <end position="137"/>
    </location>
</feature>
<dbReference type="InterPro" id="IPR001841">
    <property type="entry name" value="Znf_RING"/>
</dbReference>
<reference evidence="3" key="1">
    <citation type="journal article" date="2020" name="Nature">
        <title>Giant virus diversity and host interactions through global metagenomics.</title>
        <authorList>
            <person name="Schulz F."/>
            <person name="Roux S."/>
            <person name="Paez-Espino D."/>
            <person name="Jungbluth S."/>
            <person name="Walsh D.A."/>
            <person name="Denef V.J."/>
            <person name="McMahon K.D."/>
            <person name="Konstantinidis K.T."/>
            <person name="Eloe-Fadrosh E.A."/>
            <person name="Kyrpides N.C."/>
            <person name="Woyke T."/>
        </authorList>
    </citation>
    <scope>NUCLEOTIDE SEQUENCE</scope>
    <source>
        <strain evidence="3">GVMAG-M-3300021425-30</strain>
    </source>
</reference>
<dbReference type="EMBL" id="MN739467">
    <property type="protein sequence ID" value="QHT06235.1"/>
    <property type="molecule type" value="Genomic_DNA"/>
</dbReference>